<evidence type="ECO:0000313" key="2">
    <source>
        <dbReference type="EMBL" id="GBF80674.1"/>
    </source>
</evidence>
<protein>
    <submittedName>
        <fullName evidence="2">Glycosyl transferase</fullName>
    </submittedName>
</protein>
<feature type="domain" description="Glycosyltransferase 2-like" evidence="1">
    <location>
        <begin position="13"/>
        <end position="119"/>
    </location>
</feature>
<gene>
    <name evidence="2" type="ORF">AsFPU1_2078</name>
</gene>
<dbReference type="EMBL" id="BDQK01000013">
    <property type="protein sequence ID" value="GBF80674.1"/>
    <property type="molecule type" value="Genomic_DNA"/>
</dbReference>
<dbReference type="OrthoDB" id="440227at2"/>
<dbReference type="InterPro" id="IPR001173">
    <property type="entry name" value="Glyco_trans_2-like"/>
</dbReference>
<dbReference type="AlphaFoldDB" id="A0A401IHF4"/>
<dbReference type="PANTHER" id="PTHR22916:SF3">
    <property type="entry name" value="UDP-GLCNAC:BETAGAL BETA-1,3-N-ACETYLGLUCOSAMINYLTRANSFERASE-LIKE PROTEIN 1"/>
    <property type="match status" value="1"/>
</dbReference>
<proteinExistence type="predicted"/>
<dbReference type="GO" id="GO:0016758">
    <property type="term" value="F:hexosyltransferase activity"/>
    <property type="evidence" value="ECO:0007669"/>
    <property type="project" value="UniProtKB-ARBA"/>
</dbReference>
<dbReference type="RefSeq" id="WP_124970246.1">
    <property type="nucleotide sequence ID" value="NZ_BDQK01000013.1"/>
</dbReference>
<accession>A0A401IHF4</accession>
<dbReference type="CDD" id="cd00761">
    <property type="entry name" value="Glyco_tranf_GTA_type"/>
    <property type="match status" value="1"/>
</dbReference>
<dbReference type="SUPFAM" id="SSF53448">
    <property type="entry name" value="Nucleotide-diphospho-sugar transferases"/>
    <property type="match status" value="1"/>
</dbReference>
<comment type="caution">
    <text evidence="2">The sequence shown here is derived from an EMBL/GenBank/DDBJ whole genome shotgun (WGS) entry which is preliminary data.</text>
</comment>
<evidence type="ECO:0000259" key="1">
    <source>
        <dbReference type="Pfam" id="PF00535"/>
    </source>
</evidence>
<dbReference type="Gene3D" id="3.90.550.10">
    <property type="entry name" value="Spore Coat Polysaccharide Biosynthesis Protein SpsA, Chain A"/>
    <property type="match status" value="1"/>
</dbReference>
<reference evidence="3" key="1">
    <citation type="submission" date="2017-05" db="EMBL/GenBank/DDBJ databases">
        <title>Physiological properties and genetic analysis related to exopolysaccharide production of fresh-water unicellular cyanobacterium Aphanothece sacrum, Suizenji Nori, that has been cultured as a food source in Japan.</title>
        <authorList>
            <person name="Kanesaki Y."/>
            <person name="Yoshikawa S."/>
            <person name="Ohki K."/>
        </authorList>
    </citation>
    <scope>NUCLEOTIDE SEQUENCE [LARGE SCALE GENOMIC DNA]</scope>
    <source>
        <strain evidence="3">FPU1</strain>
    </source>
</reference>
<dbReference type="Pfam" id="PF00535">
    <property type="entry name" value="Glycos_transf_2"/>
    <property type="match status" value="1"/>
</dbReference>
<keyword evidence="3" id="KW-1185">Reference proteome</keyword>
<organism evidence="2 3">
    <name type="scientific">Aphanothece sacrum FPU1</name>
    <dbReference type="NCBI Taxonomy" id="1920663"/>
    <lineage>
        <taxon>Bacteria</taxon>
        <taxon>Bacillati</taxon>
        <taxon>Cyanobacteriota</taxon>
        <taxon>Cyanophyceae</taxon>
        <taxon>Oscillatoriophycideae</taxon>
        <taxon>Chroococcales</taxon>
        <taxon>Aphanothecaceae</taxon>
        <taxon>Aphanothece</taxon>
    </lineage>
</organism>
<evidence type="ECO:0000313" key="3">
    <source>
        <dbReference type="Proteomes" id="UP000287247"/>
    </source>
</evidence>
<sequence>MSPINFNVKPEISIILITYNRANYLKKAIESVINQTFKNWELLVIDDGSKDNTFEIVNPFVENNERIRYFRHTNRGLAHARNAGIQACFGNYITFLDSDDSYKSNHLESRLEYMESHPELEAITGGFELEEEIFIVDYYQQDKTISLRDCVMCPTIFGKRYVFFQIKGFQDLPYGEDTDLWNRIEDKFKTERITKPETYVYTRAENSFTKSIYKEKIKS</sequence>
<dbReference type="InterPro" id="IPR029044">
    <property type="entry name" value="Nucleotide-diphossugar_trans"/>
</dbReference>
<keyword evidence="2" id="KW-0808">Transferase</keyword>
<dbReference type="Proteomes" id="UP000287247">
    <property type="component" value="Unassembled WGS sequence"/>
</dbReference>
<name>A0A401IHF4_APHSA</name>
<dbReference type="PANTHER" id="PTHR22916">
    <property type="entry name" value="GLYCOSYLTRANSFERASE"/>
    <property type="match status" value="1"/>
</dbReference>